<dbReference type="VEuPathDB" id="FungiDB:ASPWEDRAFT_186159"/>
<dbReference type="RefSeq" id="XP_040685594.1">
    <property type="nucleotide sequence ID" value="XM_040832115.1"/>
</dbReference>
<dbReference type="AlphaFoldDB" id="A0A1L9RAN7"/>
<name>A0A1L9RAN7_ASPWE</name>
<organism evidence="3 4">
    <name type="scientific">Aspergillus wentii DTO 134E9</name>
    <dbReference type="NCBI Taxonomy" id="1073089"/>
    <lineage>
        <taxon>Eukaryota</taxon>
        <taxon>Fungi</taxon>
        <taxon>Dikarya</taxon>
        <taxon>Ascomycota</taxon>
        <taxon>Pezizomycotina</taxon>
        <taxon>Eurotiomycetes</taxon>
        <taxon>Eurotiomycetidae</taxon>
        <taxon>Eurotiales</taxon>
        <taxon>Aspergillaceae</taxon>
        <taxon>Aspergillus</taxon>
        <taxon>Aspergillus subgen. Cremei</taxon>
    </lineage>
</organism>
<protein>
    <recommendedName>
        <fullName evidence="5">Secreted protein</fullName>
    </recommendedName>
</protein>
<keyword evidence="4" id="KW-1185">Reference proteome</keyword>
<dbReference type="GeneID" id="63747963"/>
<gene>
    <name evidence="3" type="ORF">ASPWEDRAFT_186159</name>
</gene>
<feature type="region of interest" description="Disordered" evidence="1">
    <location>
        <begin position="37"/>
        <end position="79"/>
    </location>
</feature>
<evidence type="ECO:0000256" key="2">
    <source>
        <dbReference type="SAM" id="SignalP"/>
    </source>
</evidence>
<feature type="chain" id="PRO_5012182943" description="Secreted protein" evidence="2">
    <location>
        <begin position="17"/>
        <end position="105"/>
    </location>
</feature>
<evidence type="ECO:0000313" key="3">
    <source>
        <dbReference type="EMBL" id="OJJ31917.1"/>
    </source>
</evidence>
<evidence type="ECO:0000256" key="1">
    <source>
        <dbReference type="SAM" id="MobiDB-lite"/>
    </source>
</evidence>
<dbReference type="Proteomes" id="UP000184383">
    <property type="component" value="Unassembled WGS sequence"/>
</dbReference>
<feature type="compositionally biased region" description="Polar residues" evidence="1">
    <location>
        <begin position="37"/>
        <end position="54"/>
    </location>
</feature>
<feature type="signal peptide" evidence="2">
    <location>
        <begin position="1"/>
        <end position="16"/>
    </location>
</feature>
<accession>A0A1L9RAN7</accession>
<reference evidence="4" key="1">
    <citation type="journal article" date="2017" name="Genome Biol.">
        <title>Comparative genomics reveals high biological diversity and specific adaptations in the industrially and medically important fungal genus Aspergillus.</title>
        <authorList>
            <person name="de Vries R.P."/>
            <person name="Riley R."/>
            <person name="Wiebenga A."/>
            <person name="Aguilar-Osorio G."/>
            <person name="Amillis S."/>
            <person name="Uchima C.A."/>
            <person name="Anderluh G."/>
            <person name="Asadollahi M."/>
            <person name="Askin M."/>
            <person name="Barry K."/>
            <person name="Battaglia E."/>
            <person name="Bayram O."/>
            <person name="Benocci T."/>
            <person name="Braus-Stromeyer S.A."/>
            <person name="Caldana C."/>
            <person name="Canovas D."/>
            <person name="Cerqueira G.C."/>
            <person name="Chen F."/>
            <person name="Chen W."/>
            <person name="Choi C."/>
            <person name="Clum A."/>
            <person name="Dos Santos R.A."/>
            <person name="Damasio A.R."/>
            <person name="Diallinas G."/>
            <person name="Emri T."/>
            <person name="Fekete E."/>
            <person name="Flipphi M."/>
            <person name="Freyberg S."/>
            <person name="Gallo A."/>
            <person name="Gournas C."/>
            <person name="Habgood R."/>
            <person name="Hainaut M."/>
            <person name="Harispe M.L."/>
            <person name="Henrissat B."/>
            <person name="Hilden K.S."/>
            <person name="Hope R."/>
            <person name="Hossain A."/>
            <person name="Karabika E."/>
            <person name="Karaffa L."/>
            <person name="Karanyi Z."/>
            <person name="Krasevec N."/>
            <person name="Kuo A."/>
            <person name="Kusch H."/>
            <person name="LaButti K."/>
            <person name="Lagendijk E.L."/>
            <person name="Lapidus A."/>
            <person name="Levasseur A."/>
            <person name="Lindquist E."/>
            <person name="Lipzen A."/>
            <person name="Logrieco A.F."/>
            <person name="MacCabe A."/>
            <person name="Maekelae M.R."/>
            <person name="Malavazi I."/>
            <person name="Melin P."/>
            <person name="Meyer V."/>
            <person name="Mielnichuk N."/>
            <person name="Miskei M."/>
            <person name="Molnar A.P."/>
            <person name="Mule G."/>
            <person name="Ngan C.Y."/>
            <person name="Orejas M."/>
            <person name="Orosz E."/>
            <person name="Ouedraogo J.P."/>
            <person name="Overkamp K.M."/>
            <person name="Park H.-S."/>
            <person name="Perrone G."/>
            <person name="Piumi F."/>
            <person name="Punt P.J."/>
            <person name="Ram A.F."/>
            <person name="Ramon A."/>
            <person name="Rauscher S."/>
            <person name="Record E."/>
            <person name="Riano-Pachon D.M."/>
            <person name="Robert V."/>
            <person name="Roehrig J."/>
            <person name="Ruller R."/>
            <person name="Salamov A."/>
            <person name="Salih N.S."/>
            <person name="Samson R.A."/>
            <person name="Sandor E."/>
            <person name="Sanguinetti M."/>
            <person name="Schuetze T."/>
            <person name="Sepcic K."/>
            <person name="Shelest E."/>
            <person name="Sherlock G."/>
            <person name="Sophianopoulou V."/>
            <person name="Squina F.M."/>
            <person name="Sun H."/>
            <person name="Susca A."/>
            <person name="Todd R.B."/>
            <person name="Tsang A."/>
            <person name="Unkles S.E."/>
            <person name="van de Wiele N."/>
            <person name="van Rossen-Uffink D."/>
            <person name="Oliveira J.V."/>
            <person name="Vesth T.C."/>
            <person name="Visser J."/>
            <person name="Yu J.-H."/>
            <person name="Zhou M."/>
            <person name="Andersen M.R."/>
            <person name="Archer D.B."/>
            <person name="Baker S.E."/>
            <person name="Benoit I."/>
            <person name="Brakhage A.A."/>
            <person name="Braus G.H."/>
            <person name="Fischer R."/>
            <person name="Frisvad J.C."/>
            <person name="Goldman G.H."/>
            <person name="Houbraken J."/>
            <person name="Oakley B."/>
            <person name="Pocsi I."/>
            <person name="Scazzocchio C."/>
            <person name="Seiboth B."/>
            <person name="vanKuyk P.A."/>
            <person name="Wortman J."/>
            <person name="Dyer P.S."/>
            <person name="Grigoriev I.V."/>
        </authorList>
    </citation>
    <scope>NUCLEOTIDE SEQUENCE [LARGE SCALE GENOMIC DNA]</scope>
    <source>
        <strain evidence="4">DTO 134E9</strain>
    </source>
</reference>
<keyword evidence="2" id="KW-0732">Signal</keyword>
<sequence>MIPLFFGLIIIQTISSQVNIKVQVEQSGYKLLNSTNISSSPSQWPTATTANPQRSPLWRNLAPRGRPTGYTPAATRNQNPTIARTRWSDFCLRAVQTNRGTRIRG</sequence>
<proteinExistence type="predicted"/>
<dbReference type="EMBL" id="KV878215">
    <property type="protein sequence ID" value="OJJ31917.1"/>
    <property type="molecule type" value="Genomic_DNA"/>
</dbReference>
<evidence type="ECO:0000313" key="4">
    <source>
        <dbReference type="Proteomes" id="UP000184383"/>
    </source>
</evidence>
<evidence type="ECO:0008006" key="5">
    <source>
        <dbReference type="Google" id="ProtNLM"/>
    </source>
</evidence>